<sequence>MFKALLAWLVQAFIRLLNATYRYRFDGQPKRRDPQGADPYLLAIWHQNLFAGILAQTGRRHVVIVSRSGDGDPVTMLCERLGHHVARGSSASRGRDKGGREAKEDMIRQLEAGLPGALTVDGPRGPAHVVKPGIVEMARRTGLPIVPYLPLPQRYWSMKSWDRFRLPKPFTRIDVYYGEPIPVPSELTGAQFEHYQRIVAEAIDALEARHDPHFVPRDHLERPKTGR</sequence>
<dbReference type="RefSeq" id="WP_109719004.1">
    <property type="nucleotide sequence ID" value="NZ_QEQK01000002.1"/>
</dbReference>
<dbReference type="Pfam" id="PF04028">
    <property type="entry name" value="DUF374"/>
    <property type="match status" value="1"/>
</dbReference>
<name>A0A363UPU3_9GAMM</name>
<protein>
    <recommendedName>
        <fullName evidence="1">DUF374 domain-containing protein</fullName>
    </recommendedName>
</protein>
<dbReference type="CDD" id="cd07983">
    <property type="entry name" value="LPLAT_DUF374-like"/>
    <property type="match status" value="1"/>
</dbReference>
<dbReference type="Proteomes" id="UP000251800">
    <property type="component" value="Unassembled WGS sequence"/>
</dbReference>
<keyword evidence="3" id="KW-1185">Reference proteome</keyword>
<dbReference type="InterPro" id="IPR007172">
    <property type="entry name" value="DUF374"/>
</dbReference>
<evidence type="ECO:0000313" key="3">
    <source>
        <dbReference type="Proteomes" id="UP000251800"/>
    </source>
</evidence>
<comment type="caution">
    <text evidence="2">The sequence shown here is derived from an EMBL/GenBank/DDBJ whole genome shotgun (WGS) entry which is preliminary data.</text>
</comment>
<evidence type="ECO:0000313" key="2">
    <source>
        <dbReference type="EMBL" id="PWN57501.1"/>
    </source>
</evidence>
<reference evidence="2 3" key="1">
    <citation type="submission" date="2018-05" db="EMBL/GenBank/DDBJ databases">
        <title>Abyssibacter profundi OUC007T gen. nov., sp. nov, a marine bacterium isolated from seawater of the Mariana Trench.</title>
        <authorList>
            <person name="Zhou S."/>
        </authorList>
    </citation>
    <scope>NUCLEOTIDE SEQUENCE [LARGE SCALE GENOMIC DNA]</scope>
    <source>
        <strain evidence="2 3">OUC007</strain>
    </source>
</reference>
<dbReference type="OrthoDB" id="9810508at2"/>
<organism evidence="2 3">
    <name type="scientific">Abyssibacter profundi</name>
    <dbReference type="NCBI Taxonomy" id="2182787"/>
    <lineage>
        <taxon>Bacteria</taxon>
        <taxon>Pseudomonadati</taxon>
        <taxon>Pseudomonadota</taxon>
        <taxon>Gammaproteobacteria</taxon>
        <taxon>Chromatiales</taxon>
        <taxon>Oceanococcaceae</taxon>
        <taxon>Abyssibacter</taxon>
    </lineage>
</organism>
<dbReference type="AlphaFoldDB" id="A0A363UPU3"/>
<gene>
    <name evidence="2" type="ORF">DEH80_03160</name>
</gene>
<proteinExistence type="predicted"/>
<dbReference type="EMBL" id="QEQK01000002">
    <property type="protein sequence ID" value="PWN57501.1"/>
    <property type="molecule type" value="Genomic_DNA"/>
</dbReference>
<evidence type="ECO:0000259" key="1">
    <source>
        <dbReference type="Pfam" id="PF04028"/>
    </source>
</evidence>
<feature type="domain" description="DUF374" evidence="1">
    <location>
        <begin position="57"/>
        <end position="127"/>
    </location>
</feature>
<accession>A0A363UPU3</accession>